<accession>A0A9D1D8V6</accession>
<dbReference type="EMBL" id="DVGK01000032">
    <property type="protein sequence ID" value="HIR12792.1"/>
    <property type="molecule type" value="Genomic_DNA"/>
</dbReference>
<sequence length="251" mass="28542">MEKMKKEELLSAVKDAQMILVGIGREFSMVQKASGEKKELALYQESLAAESLPPEDGLFQAYEKLAKLLGHKPYFIVTLNADGLIWRTSLDSSCIVAPCGDLRKMQCGEHIVEAAPIRDQVLEAVRESAEAGQEAQIREQIEKLARCPICGKPLVFHTVEQRGYMEEGYLPQWEKYRKWLQATLNRKLCILELGVGFEYPQVIRWPFEKTAFYNKKAALIRICARFPQIPEELSERSFSLGTSPVSFLNKL</sequence>
<proteinExistence type="predicted"/>
<dbReference type="Proteomes" id="UP000886757">
    <property type="component" value="Unassembled WGS sequence"/>
</dbReference>
<reference evidence="1" key="1">
    <citation type="submission" date="2020-10" db="EMBL/GenBank/DDBJ databases">
        <authorList>
            <person name="Gilroy R."/>
        </authorList>
    </citation>
    <scope>NUCLEOTIDE SEQUENCE</scope>
    <source>
        <strain evidence="1">ChiSjej4B22-8148</strain>
    </source>
</reference>
<organism evidence="1 2">
    <name type="scientific">Candidatus Choladousia intestinavium</name>
    <dbReference type="NCBI Taxonomy" id="2840727"/>
    <lineage>
        <taxon>Bacteria</taxon>
        <taxon>Bacillati</taxon>
        <taxon>Bacillota</taxon>
        <taxon>Clostridia</taxon>
        <taxon>Lachnospirales</taxon>
        <taxon>Lachnospiraceae</taxon>
        <taxon>Lachnospiraceae incertae sedis</taxon>
        <taxon>Candidatus Choladousia</taxon>
    </lineage>
</organism>
<reference evidence="1" key="2">
    <citation type="journal article" date="2021" name="PeerJ">
        <title>Extensive microbial diversity within the chicken gut microbiome revealed by metagenomics and culture.</title>
        <authorList>
            <person name="Gilroy R."/>
            <person name="Ravi A."/>
            <person name="Getino M."/>
            <person name="Pursley I."/>
            <person name="Horton D.L."/>
            <person name="Alikhan N.F."/>
            <person name="Baker D."/>
            <person name="Gharbi K."/>
            <person name="Hall N."/>
            <person name="Watson M."/>
            <person name="Adriaenssens E.M."/>
            <person name="Foster-Nyarko E."/>
            <person name="Jarju S."/>
            <person name="Secka A."/>
            <person name="Antonio M."/>
            <person name="Oren A."/>
            <person name="Chaudhuri R.R."/>
            <person name="La Ragione R."/>
            <person name="Hildebrand F."/>
            <person name="Pallen M.J."/>
        </authorList>
    </citation>
    <scope>NUCLEOTIDE SEQUENCE</scope>
    <source>
        <strain evidence="1">ChiSjej4B22-8148</strain>
    </source>
</reference>
<comment type="caution">
    <text evidence="1">The sequence shown here is derived from an EMBL/GenBank/DDBJ whole genome shotgun (WGS) entry which is preliminary data.</text>
</comment>
<name>A0A9D1D8V6_9FIRM</name>
<protein>
    <recommendedName>
        <fullName evidence="3">SIR2 family protein</fullName>
    </recommendedName>
</protein>
<dbReference type="InterPro" id="IPR029035">
    <property type="entry name" value="DHS-like_NAD/FAD-binding_dom"/>
</dbReference>
<evidence type="ECO:0000313" key="1">
    <source>
        <dbReference type="EMBL" id="HIR12792.1"/>
    </source>
</evidence>
<dbReference type="SUPFAM" id="SSF52467">
    <property type="entry name" value="DHS-like NAD/FAD-binding domain"/>
    <property type="match status" value="1"/>
</dbReference>
<evidence type="ECO:0000313" key="2">
    <source>
        <dbReference type="Proteomes" id="UP000886757"/>
    </source>
</evidence>
<dbReference type="AlphaFoldDB" id="A0A9D1D8V6"/>
<gene>
    <name evidence="1" type="ORF">IAB31_02570</name>
</gene>
<evidence type="ECO:0008006" key="3">
    <source>
        <dbReference type="Google" id="ProtNLM"/>
    </source>
</evidence>